<accession>M5RCT2</accession>
<reference evidence="2 3" key="1">
    <citation type="journal article" date="2013" name="Mar. Genomics">
        <title>Expression of sulfatases in Rhodopirellula baltica and the diversity of sulfatases in the genus Rhodopirellula.</title>
        <authorList>
            <person name="Wegner C.E."/>
            <person name="Richter-Heitmann T."/>
            <person name="Klindworth A."/>
            <person name="Klockow C."/>
            <person name="Richter M."/>
            <person name="Achstetter T."/>
            <person name="Glockner F.O."/>
            <person name="Harder J."/>
        </authorList>
    </citation>
    <scope>NUCLEOTIDE SEQUENCE [LARGE SCALE GENOMIC DNA]</scope>
    <source>
        <strain evidence="2 3">SM1</strain>
    </source>
</reference>
<dbReference type="PANTHER" id="PTHR30093">
    <property type="entry name" value="GENERAL SECRETION PATHWAY PROTEIN G"/>
    <property type="match status" value="1"/>
</dbReference>
<dbReference type="Proteomes" id="UP000011991">
    <property type="component" value="Unassembled WGS sequence"/>
</dbReference>
<evidence type="ECO:0000313" key="3">
    <source>
        <dbReference type="Proteomes" id="UP000011991"/>
    </source>
</evidence>
<protein>
    <submittedName>
        <fullName evidence="2">Secreted protein containing DUF1559</fullName>
    </submittedName>
</protein>
<dbReference type="Pfam" id="PF07596">
    <property type="entry name" value="SBP_bac_10"/>
    <property type="match status" value="1"/>
</dbReference>
<keyword evidence="3" id="KW-1185">Reference proteome</keyword>
<dbReference type="AlphaFoldDB" id="M5RCT2"/>
<name>M5RCT2_9BACT</name>
<gene>
    <name evidence="2" type="ORF">RMSM_05882</name>
</gene>
<dbReference type="EMBL" id="ANOG01000844">
    <property type="protein sequence ID" value="EMI17195.1"/>
    <property type="molecule type" value="Genomic_DNA"/>
</dbReference>
<evidence type="ECO:0000259" key="1">
    <source>
        <dbReference type="Pfam" id="PF07596"/>
    </source>
</evidence>
<dbReference type="NCBIfam" id="TIGR04294">
    <property type="entry name" value="pre_pil_HX9DG"/>
    <property type="match status" value="1"/>
</dbReference>
<dbReference type="PATRIC" id="fig|1265738.3.peg.5874"/>
<sequence length="386" mass="41334">MVIAIIGVLVGLLLPAVQAAREAARRMSCSNNFKQIGLGLHNYHAAYNKLPSGGSGTRHHTGRLNCLVALLPFIEQQALWEMMSNPLLAQAGESPHSSAAITLGSGTGWPAFGPALHIDIDDYRPWRTQVVSYRCPSDPGQSAGGAALTNYAYSLGDSVKRIFYNENTNWNTSPPSNPNIYLDRGSLRGVFARERYRGFRDILDGTSNTVAMAEIATYLGDTGVIGGVLDNSHFSGSGGAQTVSRGPAILDTKRDPQRPLFYSVPESQLFTTFGQSRGGRWYDALPAMTSITTVLPPNSPSVMGFNGYGTYWEHGVYSASSRHQGGCHVLFADGAVKFITDSIDSGNTASGWSISKDNNNVGQKSPYGLWGALGSAAAKETVQADF</sequence>
<dbReference type="PANTHER" id="PTHR30093:SF2">
    <property type="entry name" value="TYPE II SECRETION SYSTEM PROTEIN H"/>
    <property type="match status" value="1"/>
</dbReference>
<proteinExistence type="predicted"/>
<feature type="domain" description="DUF1559" evidence="1">
    <location>
        <begin position="18"/>
        <end position="345"/>
    </location>
</feature>
<evidence type="ECO:0000313" key="2">
    <source>
        <dbReference type="EMBL" id="EMI17195.1"/>
    </source>
</evidence>
<dbReference type="InterPro" id="IPR045584">
    <property type="entry name" value="Pilin-like"/>
</dbReference>
<dbReference type="SUPFAM" id="SSF54523">
    <property type="entry name" value="Pili subunits"/>
    <property type="match status" value="1"/>
</dbReference>
<dbReference type="InterPro" id="IPR027558">
    <property type="entry name" value="Pre_pil_HX9DG_C"/>
</dbReference>
<organism evidence="2 3">
    <name type="scientific">Rhodopirellula maiorica SM1</name>
    <dbReference type="NCBI Taxonomy" id="1265738"/>
    <lineage>
        <taxon>Bacteria</taxon>
        <taxon>Pseudomonadati</taxon>
        <taxon>Planctomycetota</taxon>
        <taxon>Planctomycetia</taxon>
        <taxon>Pirellulales</taxon>
        <taxon>Pirellulaceae</taxon>
        <taxon>Novipirellula</taxon>
    </lineage>
</organism>
<dbReference type="Gene3D" id="3.30.700.10">
    <property type="entry name" value="Glycoprotein, Type 4 Pilin"/>
    <property type="match status" value="1"/>
</dbReference>
<comment type="caution">
    <text evidence="2">The sequence shown here is derived from an EMBL/GenBank/DDBJ whole genome shotgun (WGS) entry which is preliminary data.</text>
</comment>
<dbReference type="InterPro" id="IPR011453">
    <property type="entry name" value="DUF1559"/>
</dbReference>